<dbReference type="Gene3D" id="1.10.260.40">
    <property type="entry name" value="lambda repressor-like DNA-binding domains"/>
    <property type="match status" value="1"/>
</dbReference>
<reference evidence="3" key="1">
    <citation type="submission" date="2019-11" db="EMBL/GenBank/DDBJ databases">
        <authorList>
            <person name="Feng L."/>
        </authorList>
    </citation>
    <scope>NUCLEOTIDE SEQUENCE</scope>
    <source>
        <strain evidence="3">CsymbiosumLFYP84</strain>
    </source>
</reference>
<dbReference type="SMART" id="SM00530">
    <property type="entry name" value="HTH_XRE"/>
    <property type="match status" value="1"/>
</dbReference>
<name>A0A6N3D1T3_CLOSY</name>
<feature type="domain" description="HTH cro/C1-type" evidence="1">
    <location>
        <begin position="7"/>
        <end position="59"/>
    </location>
</feature>
<protein>
    <submittedName>
        <fullName evidence="3">Helix-turn-helix domain protein</fullName>
    </submittedName>
    <submittedName>
        <fullName evidence="2">Helix-turn-helix transcriptional regulator</fullName>
    </submittedName>
</protein>
<accession>A0A6N3D1T3</accession>
<dbReference type="EMBL" id="CACRUA010000020">
    <property type="protein sequence ID" value="VYU20721.1"/>
    <property type="molecule type" value="Genomic_DNA"/>
</dbReference>
<organism evidence="3">
    <name type="scientific">Clostridium symbiosum</name>
    <name type="common">Bacteroides symbiosus</name>
    <dbReference type="NCBI Taxonomy" id="1512"/>
    <lineage>
        <taxon>Bacteria</taxon>
        <taxon>Bacillati</taxon>
        <taxon>Bacillota</taxon>
        <taxon>Clostridia</taxon>
        <taxon>Lachnospirales</taxon>
        <taxon>Lachnospiraceae</taxon>
        <taxon>Otoolea</taxon>
    </lineage>
</organism>
<reference evidence="2" key="2">
    <citation type="submission" date="2023-01" db="EMBL/GenBank/DDBJ databases">
        <title>Human gut microbiome strain richness.</title>
        <authorList>
            <person name="Chen-Liaw A."/>
        </authorList>
    </citation>
    <scope>NUCLEOTIDE SEQUENCE</scope>
    <source>
        <strain evidence="2">B1_m1001713B170214d0_201011</strain>
    </source>
</reference>
<dbReference type="InterPro" id="IPR010982">
    <property type="entry name" value="Lambda_DNA-bd_dom_sf"/>
</dbReference>
<evidence type="ECO:0000313" key="2">
    <source>
        <dbReference type="EMBL" id="MDB1998845.1"/>
    </source>
</evidence>
<dbReference type="CDD" id="cd00093">
    <property type="entry name" value="HTH_XRE"/>
    <property type="match status" value="1"/>
</dbReference>
<dbReference type="RefSeq" id="WP_003510304.1">
    <property type="nucleotide sequence ID" value="NZ_BAABZD010000015.1"/>
</dbReference>
<sequence length="169" mass="19116">MGLYERIRDLAKLKGYSVNRLEQELGFARSSISKFNKNKPSVDKLRKISDFLDTTMENLMGTESAENDQQGSDSLYTAAQLYSGSSSAARLFESEEMINKYRESGTRDIKIYLDFILAQLTAGGTEPAFYDGEALYPETAKLFREDLLIAIERLKIINKAKSICELKKD</sequence>
<dbReference type="AlphaFoldDB" id="A0A6N3D1T3"/>
<dbReference type="InterPro" id="IPR001387">
    <property type="entry name" value="Cro/C1-type_HTH"/>
</dbReference>
<gene>
    <name evidence="3" type="ORF">CSLFYP84_01585</name>
    <name evidence="2" type="ORF">PM006_01310</name>
</gene>
<dbReference type="GO" id="GO:0003677">
    <property type="term" value="F:DNA binding"/>
    <property type="evidence" value="ECO:0007669"/>
    <property type="project" value="InterPro"/>
</dbReference>
<evidence type="ECO:0000259" key="1">
    <source>
        <dbReference type="PROSITE" id="PS50943"/>
    </source>
</evidence>
<evidence type="ECO:0000313" key="3">
    <source>
        <dbReference type="EMBL" id="VYU20721.1"/>
    </source>
</evidence>
<dbReference type="PROSITE" id="PS50943">
    <property type="entry name" value="HTH_CROC1"/>
    <property type="match status" value="1"/>
</dbReference>
<proteinExistence type="predicted"/>
<dbReference type="SUPFAM" id="SSF47413">
    <property type="entry name" value="lambda repressor-like DNA-binding domains"/>
    <property type="match status" value="1"/>
</dbReference>
<dbReference type="Proteomes" id="UP001300871">
    <property type="component" value="Unassembled WGS sequence"/>
</dbReference>
<dbReference type="EMBL" id="JAQLGM010000002">
    <property type="protein sequence ID" value="MDB1998845.1"/>
    <property type="molecule type" value="Genomic_DNA"/>
</dbReference>
<dbReference type="Pfam" id="PF13443">
    <property type="entry name" value="HTH_26"/>
    <property type="match status" value="1"/>
</dbReference>